<dbReference type="GO" id="GO:0043129">
    <property type="term" value="P:surfactant homeostasis"/>
    <property type="evidence" value="ECO:0007669"/>
    <property type="project" value="Ensembl"/>
</dbReference>
<dbReference type="GeneTree" id="ENSGT01100000263546"/>
<dbReference type="InterPro" id="IPR017943">
    <property type="entry name" value="Bactericidal_perm-incr_a/b_dom"/>
</dbReference>
<evidence type="ECO:0000256" key="4">
    <source>
        <dbReference type="ARBA" id="ARBA00022525"/>
    </source>
</evidence>
<feature type="signal peptide" evidence="16">
    <location>
        <begin position="1"/>
        <end position="19"/>
    </location>
</feature>
<organism evidence="18 19">
    <name type="scientific">Macaca nemestrina</name>
    <name type="common">Pig-tailed macaque</name>
    <dbReference type="NCBI Taxonomy" id="9545"/>
    <lineage>
        <taxon>Eukaryota</taxon>
        <taxon>Metazoa</taxon>
        <taxon>Chordata</taxon>
        <taxon>Craniata</taxon>
        <taxon>Vertebrata</taxon>
        <taxon>Euteleostomi</taxon>
        <taxon>Mammalia</taxon>
        <taxon>Eutheria</taxon>
        <taxon>Euarchontoglires</taxon>
        <taxon>Primates</taxon>
        <taxon>Haplorrhini</taxon>
        <taxon>Catarrhini</taxon>
        <taxon>Cercopithecidae</taxon>
        <taxon>Cercopithecinae</taxon>
        <taxon>Macaca</taxon>
    </lineage>
</organism>
<dbReference type="InterPro" id="IPR051902">
    <property type="entry name" value="BPI_fold-superfamily_member"/>
</dbReference>
<evidence type="ECO:0000256" key="10">
    <source>
        <dbReference type="ARBA" id="ARBA00023121"/>
    </source>
</evidence>
<dbReference type="AlphaFoldDB" id="A0A2K6E3I3"/>
<evidence type="ECO:0000259" key="17">
    <source>
        <dbReference type="Pfam" id="PF01273"/>
    </source>
</evidence>
<evidence type="ECO:0000313" key="19">
    <source>
        <dbReference type="Proteomes" id="UP000233120"/>
    </source>
</evidence>
<evidence type="ECO:0000256" key="3">
    <source>
        <dbReference type="ARBA" id="ARBA00018715"/>
    </source>
</evidence>
<evidence type="ECO:0000313" key="18">
    <source>
        <dbReference type="Ensembl" id="ENSMNEP00000042725.1"/>
    </source>
</evidence>
<dbReference type="GO" id="GO:0061844">
    <property type="term" value="P:antimicrobial humoral immune response mediated by antimicrobial peptide"/>
    <property type="evidence" value="ECO:0007669"/>
    <property type="project" value="Ensembl"/>
</dbReference>
<dbReference type="OMA" id="ANMLIHG"/>
<dbReference type="GO" id="GO:1900229">
    <property type="term" value="P:negative regulation of single-species biofilm formation in or on host organism"/>
    <property type="evidence" value="ECO:0007669"/>
    <property type="project" value="Ensembl"/>
</dbReference>
<keyword evidence="9" id="KW-0044">Antibiotic</keyword>
<feature type="chain" id="PRO_5014404412" description="BPI fold-containing family A member 1" evidence="16">
    <location>
        <begin position="20"/>
        <end position="263"/>
    </location>
</feature>
<keyword evidence="19" id="KW-1185">Reference proteome</keyword>
<evidence type="ECO:0000256" key="16">
    <source>
        <dbReference type="SAM" id="SignalP"/>
    </source>
</evidence>
<evidence type="ECO:0000256" key="1">
    <source>
        <dbReference type="ARBA" id="ARBA00004613"/>
    </source>
</evidence>
<keyword evidence="4" id="KW-0964">Secreted</keyword>
<evidence type="ECO:0000256" key="15">
    <source>
        <dbReference type="ARBA" id="ARBA00045411"/>
    </source>
</evidence>
<evidence type="ECO:0000256" key="6">
    <source>
        <dbReference type="ARBA" id="ARBA00022588"/>
    </source>
</evidence>
<evidence type="ECO:0000256" key="13">
    <source>
        <dbReference type="ARBA" id="ARBA00025926"/>
    </source>
</evidence>
<comment type="subcellular location">
    <subcellularLocation>
        <location evidence="1">Secreted</location>
    </subcellularLocation>
</comment>
<dbReference type="GO" id="GO:0019731">
    <property type="term" value="P:antibacterial humoral response"/>
    <property type="evidence" value="ECO:0007669"/>
    <property type="project" value="Ensembl"/>
</dbReference>
<keyword evidence="10" id="KW-0446">Lipid-binding</keyword>
<comment type="similarity">
    <text evidence="2">Belongs to the BPI/LBP/Plunc superfamily. Plunc family.</text>
</comment>
<dbReference type="GO" id="GO:0051607">
    <property type="term" value="P:defense response to virus"/>
    <property type="evidence" value="ECO:0007669"/>
    <property type="project" value="Ensembl"/>
</dbReference>
<dbReference type="Bgee" id="ENSMNEG00000044088">
    <property type="expression patterns" value="Expressed in pituitary gland"/>
</dbReference>
<keyword evidence="6" id="KW-0399">Innate immunity</keyword>
<evidence type="ECO:0000256" key="9">
    <source>
        <dbReference type="ARBA" id="ARBA00023022"/>
    </source>
</evidence>
<proteinExistence type="inferred from homology"/>
<evidence type="ECO:0000256" key="8">
    <source>
        <dbReference type="ARBA" id="ARBA00022859"/>
    </source>
</evidence>
<dbReference type="InterPro" id="IPR017942">
    <property type="entry name" value="Lipid-bd_serum_glycop_N"/>
</dbReference>
<dbReference type="Proteomes" id="UP000233120">
    <property type="component" value="Unassembled WGS sequence"/>
</dbReference>
<dbReference type="STRING" id="9545.ENSMNEP00000042725"/>
<dbReference type="GO" id="GO:0005615">
    <property type="term" value="C:extracellular space"/>
    <property type="evidence" value="ECO:0007669"/>
    <property type="project" value="Ensembl"/>
</dbReference>
<dbReference type="GO" id="GO:0045087">
    <property type="term" value="P:innate immune response"/>
    <property type="evidence" value="ECO:0007669"/>
    <property type="project" value="UniProtKB-KW"/>
</dbReference>
<keyword evidence="11" id="KW-1015">Disulfide bond</keyword>
<dbReference type="GO" id="GO:0008289">
    <property type="term" value="F:lipid binding"/>
    <property type="evidence" value="ECO:0007669"/>
    <property type="project" value="UniProtKB-KW"/>
</dbReference>
<dbReference type="PANTHER" id="PTHR47015:SF1">
    <property type="entry name" value="BPI FOLD-CONTAINING FAMILY A MEMBER 1"/>
    <property type="match status" value="1"/>
</dbReference>
<keyword evidence="7 16" id="KW-0732">Signal</keyword>
<accession>A0A2K6E3I3</accession>
<dbReference type="GO" id="GO:1902305">
    <property type="term" value="P:regulation of sodium ion transmembrane transport"/>
    <property type="evidence" value="ECO:0007669"/>
    <property type="project" value="Ensembl"/>
</dbReference>
<dbReference type="GeneID" id="105496214"/>
<dbReference type="SUPFAM" id="SSF55394">
    <property type="entry name" value="Bactericidal permeability-increasing protein, BPI"/>
    <property type="match status" value="1"/>
</dbReference>
<evidence type="ECO:0000256" key="11">
    <source>
        <dbReference type="ARBA" id="ARBA00023157"/>
    </source>
</evidence>
<gene>
    <name evidence="18" type="primary">BPIFA1</name>
</gene>
<evidence type="ECO:0000256" key="5">
    <source>
        <dbReference type="ARBA" id="ARBA00022529"/>
    </source>
</evidence>
<reference evidence="18" key="2">
    <citation type="submission" date="2025-09" db="UniProtKB">
        <authorList>
            <consortium name="Ensembl"/>
        </authorList>
    </citation>
    <scope>IDENTIFICATION</scope>
</reference>
<dbReference type="GO" id="GO:0050891">
    <property type="term" value="P:multicellular organismal-level water homeostasis"/>
    <property type="evidence" value="ECO:0007669"/>
    <property type="project" value="Ensembl"/>
</dbReference>
<evidence type="ECO:0000256" key="12">
    <source>
        <dbReference type="ARBA" id="ARBA00023180"/>
    </source>
</evidence>
<dbReference type="GO" id="GO:0002395">
    <property type="term" value="P:immune response in nasopharyngeal-associated lymphoid tissue"/>
    <property type="evidence" value="ECO:0007669"/>
    <property type="project" value="Ensembl"/>
</dbReference>
<dbReference type="Gene3D" id="3.15.10.10">
    <property type="entry name" value="Bactericidal permeability-increasing protein, domain 1"/>
    <property type="match status" value="1"/>
</dbReference>
<sequence length="263" mass="27197">MFQTGVLIVFYGLLAQTMAQFGGLPVPLDQALPLTVNPALPLTVNPALPLSPTGLAGSLTNALGNGLLSGGLLGILENLPLLDILKPGGGTSGGLLGGLLGKVTSVIPGLNIIDIKVTDPQLLELGLVQSPDGHRLYVTIPLGINLQVNTPLVGASLLRLAVKLNITAEILAVRDKQGRIHLVLGDCTHSPGSLHISLLDGLGPLPIQGLLDNLTGILNKVLPELVQGKVCPLVNEVLSGLDVTLAHDIANMLIHGLQFVIKV</sequence>
<comment type="subunit">
    <text evidence="13">Monomer. Interacts (via N-terminus) with SCNN1B, a subunit of the heterotrimeric epithelial sodium channel (ENaC); this inhibits proteolytic activation of ENaC.</text>
</comment>
<protein>
    <recommendedName>
        <fullName evidence="3">BPI fold-containing family A member 1</fullName>
    </recommendedName>
    <alternativeName>
        <fullName evidence="14">Palate lung and nasal epithelium clone protein</fullName>
    </alternativeName>
</protein>
<dbReference type="OrthoDB" id="9835719at2759"/>
<comment type="function">
    <text evidence="15">Lipid-binding protein which shows high specificity for the surfactant phospholipid dipalmitoylphosphatidylcholine (DPPC). Plays a role in the innate immune responses of the upper airways. Reduces the surface tension in secretions from airway epithelia and inhibits the formation of biofilm by pathogenic Gram-negative bacteria, such as P.aeruginosa and K.pneumoniae. Negatively regulates proteolytic cleavage of SCNN1G, an event that is required for activation of the epithelial sodium channel (ENaC), and thereby contributes to airway surface liquid homeostasis and proper clearance of mucus. Plays a role in the airway inflammatory response after exposure to irritants. May attract macrophages and neutrophils.</text>
</comment>
<keyword evidence="8" id="KW-0391">Immunity</keyword>
<dbReference type="FunFam" id="3.15.10.10:FF:000003">
    <property type="entry name" value="BPI fold-containing family A member 1"/>
    <property type="match status" value="1"/>
</dbReference>
<reference evidence="18" key="1">
    <citation type="submission" date="2025-08" db="UniProtKB">
        <authorList>
            <consortium name="Ensembl"/>
        </authorList>
    </citation>
    <scope>IDENTIFICATION</scope>
</reference>
<evidence type="ECO:0000256" key="2">
    <source>
        <dbReference type="ARBA" id="ARBA00009020"/>
    </source>
</evidence>
<dbReference type="Ensembl" id="ENSMNET00000067229.1">
    <property type="protein sequence ID" value="ENSMNEP00000042725.1"/>
    <property type="gene ID" value="ENSMNEG00000044088.1"/>
</dbReference>
<dbReference type="Pfam" id="PF01273">
    <property type="entry name" value="LBP_BPI_CETP"/>
    <property type="match status" value="1"/>
</dbReference>
<keyword evidence="12" id="KW-0325">Glycoprotein</keyword>
<evidence type="ECO:0000256" key="14">
    <source>
        <dbReference type="ARBA" id="ARBA00030462"/>
    </source>
</evidence>
<keyword evidence="5" id="KW-0929">Antimicrobial</keyword>
<evidence type="ECO:0000256" key="7">
    <source>
        <dbReference type="ARBA" id="ARBA00022729"/>
    </source>
</evidence>
<dbReference type="PANTHER" id="PTHR47015">
    <property type="entry name" value="BPI FOLD-CONTAINING FAMILY A MEMBER 1"/>
    <property type="match status" value="1"/>
</dbReference>
<dbReference type="KEGG" id="mni:105496214"/>
<feature type="domain" description="Lipid-binding serum glycoprotein N-terminal" evidence="17">
    <location>
        <begin position="66"/>
        <end position="241"/>
    </location>
</feature>
<name>A0A2K6E3I3_MACNE</name>